<accession>A0A0J9XIT7</accession>
<sequence>MSSSTVSPQASTAVTSSNNNKTAPIESYEERSAVSLNARPTLLERIIKNLGLAGAAQAPASDNTLANTDQRFIVVADNAEDEFSEIQVRPLSYAEMAARGTSGAAETKTNGSIELPLSAVYDEQEHYEIDDDEEDFSNDDSNNQQRPLEESLSELSPADIDNNGSVAPPVKAEYLQGHRAEKLEKKLLRGKGNGGSKKSKKRVPRIPHLAQQPL</sequence>
<reference evidence="2" key="1">
    <citation type="submission" date="2014-03" db="EMBL/GenBank/DDBJ databases">
        <authorList>
            <person name="Casaregola S."/>
        </authorList>
    </citation>
    <scope>NUCLEOTIDE SEQUENCE [LARGE SCALE GENOMIC DNA]</scope>
    <source>
        <strain evidence="2">CLIB 918</strain>
    </source>
</reference>
<dbReference type="AlphaFoldDB" id="A0A0J9XIT7"/>
<gene>
    <name evidence="2" type="ORF">BN980_GECA20s00197g</name>
</gene>
<name>A0A0J9XIT7_GEOCN</name>
<protein>
    <submittedName>
        <fullName evidence="2">Uncharacterized protein</fullName>
    </submittedName>
</protein>
<dbReference type="Proteomes" id="UP000242525">
    <property type="component" value="Unassembled WGS sequence"/>
</dbReference>
<evidence type="ECO:0000313" key="3">
    <source>
        <dbReference type="Proteomes" id="UP000242525"/>
    </source>
</evidence>
<evidence type="ECO:0000313" key="2">
    <source>
        <dbReference type="EMBL" id="CDO57263.1"/>
    </source>
</evidence>
<dbReference type="EMBL" id="CCBN010000020">
    <property type="protein sequence ID" value="CDO57263.1"/>
    <property type="molecule type" value="Genomic_DNA"/>
</dbReference>
<evidence type="ECO:0000256" key="1">
    <source>
        <dbReference type="SAM" id="MobiDB-lite"/>
    </source>
</evidence>
<comment type="caution">
    <text evidence="2">The sequence shown here is derived from an EMBL/GenBank/DDBJ whole genome shotgun (WGS) entry which is preliminary data.</text>
</comment>
<keyword evidence="3" id="KW-1185">Reference proteome</keyword>
<feature type="compositionally biased region" description="Acidic residues" evidence="1">
    <location>
        <begin position="128"/>
        <end position="138"/>
    </location>
</feature>
<organism evidence="2 3">
    <name type="scientific">Geotrichum candidum</name>
    <name type="common">Oospora lactis</name>
    <name type="synonym">Dipodascus geotrichum</name>
    <dbReference type="NCBI Taxonomy" id="1173061"/>
    <lineage>
        <taxon>Eukaryota</taxon>
        <taxon>Fungi</taxon>
        <taxon>Dikarya</taxon>
        <taxon>Ascomycota</taxon>
        <taxon>Saccharomycotina</taxon>
        <taxon>Dipodascomycetes</taxon>
        <taxon>Dipodascales</taxon>
        <taxon>Dipodascaceae</taxon>
        <taxon>Geotrichum</taxon>
    </lineage>
</organism>
<proteinExistence type="predicted"/>
<feature type="region of interest" description="Disordered" evidence="1">
    <location>
        <begin position="128"/>
        <end position="214"/>
    </location>
</feature>
<dbReference type="OrthoDB" id="4083131at2759"/>
<feature type="compositionally biased region" description="Polar residues" evidence="1">
    <location>
        <begin position="1"/>
        <end position="22"/>
    </location>
</feature>
<feature type="compositionally biased region" description="Basic and acidic residues" evidence="1">
    <location>
        <begin position="176"/>
        <end position="187"/>
    </location>
</feature>
<feature type="region of interest" description="Disordered" evidence="1">
    <location>
        <begin position="1"/>
        <end position="33"/>
    </location>
</feature>